<proteinExistence type="predicted"/>
<accession>A0A6V7YBH0</accession>
<organism evidence="2 3">
    <name type="scientific">Meloidogyne enterolobii</name>
    <name type="common">Root-knot nematode worm</name>
    <name type="synonym">Meloidogyne mayaguensis</name>
    <dbReference type="NCBI Taxonomy" id="390850"/>
    <lineage>
        <taxon>Eukaryota</taxon>
        <taxon>Metazoa</taxon>
        <taxon>Ecdysozoa</taxon>
        <taxon>Nematoda</taxon>
        <taxon>Chromadorea</taxon>
        <taxon>Rhabditida</taxon>
        <taxon>Tylenchina</taxon>
        <taxon>Tylenchomorpha</taxon>
        <taxon>Tylenchoidea</taxon>
        <taxon>Meloidogynidae</taxon>
        <taxon>Meloidogyninae</taxon>
        <taxon>Meloidogyne</taxon>
    </lineage>
</organism>
<dbReference type="InterPro" id="IPR001878">
    <property type="entry name" value="Znf_CCHC"/>
</dbReference>
<dbReference type="GO" id="GO:0008270">
    <property type="term" value="F:zinc ion binding"/>
    <property type="evidence" value="ECO:0007669"/>
    <property type="project" value="InterPro"/>
</dbReference>
<comment type="caution">
    <text evidence="2">The sequence shown here is derived from an EMBL/GenBank/DDBJ whole genome shotgun (WGS) entry which is preliminary data.</text>
</comment>
<name>A0A6V7YBH0_MELEN</name>
<evidence type="ECO:0000313" key="3">
    <source>
        <dbReference type="Proteomes" id="UP000580250"/>
    </source>
</evidence>
<feature type="domain" description="CCHC-type" evidence="1">
    <location>
        <begin position="300"/>
        <end position="316"/>
    </location>
</feature>
<dbReference type="OrthoDB" id="5864015at2759"/>
<protein>
    <recommendedName>
        <fullName evidence="1">CCHC-type domain-containing protein</fullName>
    </recommendedName>
</protein>
<dbReference type="SMART" id="SM00343">
    <property type="entry name" value="ZnF_C2HC"/>
    <property type="match status" value="2"/>
</dbReference>
<dbReference type="SUPFAM" id="SSF57756">
    <property type="entry name" value="Retrovirus zinc finger-like domains"/>
    <property type="match status" value="1"/>
</dbReference>
<dbReference type="PANTHER" id="PTHR47331">
    <property type="entry name" value="PHD-TYPE DOMAIN-CONTAINING PROTEIN"/>
    <property type="match status" value="1"/>
</dbReference>
<dbReference type="GO" id="GO:0019899">
    <property type="term" value="F:enzyme binding"/>
    <property type="evidence" value="ECO:0007669"/>
    <property type="project" value="UniProtKB-ARBA"/>
</dbReference>
<gene>
    <name evidence="2" type="ORF">MENT_LOCUS62966</name>
</gene>
<dbReference type="GO" id="GO:0003676">
    <property type="term" value="F:nucleic acid binding"/>
    <property type="evidence" value="ECO:0007669"/>
    <property type="project" value="InterPro"/>
</dbReference>
<dbReference type="EMBL" id="CAJEWN010003898">
    <property type="protein sequence ID" value="CAD2208871.1"/>
    <property type="molecule type" value="Genomic_DNA"/>
</dbReference>
<dbReference type="InterPro" id="IPR005312">
    <property type="entry name" value="DUF1759"/>
</dbReference>
<dbReference type="Gene3D" id="4.10.60.10">
    <property type="entry name" value="Zinc finger, CCHC-type"/>
    <property type="match status" value="1"/>
</dbReference>
<feature type="domain" description="CCHC-type" evidence="1">
    <location>
        <begin position="319"/>
        <end position="335"/>
    </location>
</feature>
<dbReference type="InterPro" id="IPR036875">
    <property type="entry name" value="Znf_CCHC_sf"/>
</dbReference>
<reference evidence="2 3" key="1">
    <citation type="submission" date="2020-08" db="EMBL/GenBank/DDBJ databases">
        <authorList>
            <person name="Koutsovoulos G."/>
            <person name="Danchin GJ E."/>
        </authorList>
    </citation>
    <scope>NUCLEOTIDE SEQUENCE [LARGE SCALE GENOMIC DNA]</scope>
</reference>
<dbReference type="Proteomes" id="UP000580250">
    <property type="component" value="Unassembled WGS sequence"/>
</dbReference>
<dbReference type="PANTHER" id="PTHR47331:SF1">
    <property type="entry name" value="GAG-LIKE PROTEIN"/>
    <property type="match status" value="1"/>
</dbReference>
<dbReference type="AlphaFoldDB" id="A0A6V7YBH0"/>
<evidence type="ECO:0000313" key="2">
    <source>
        <dbReference type="EMBL" id="CAD2208871.1"/>
    </source>
</evidence>
<dbReference type="Pfam" id="PF03564">
    <property type="entry name" value="DUF1759"/>
    <property type="match status" value="1"/>
</dbReference>
<evidence type="ECO:0000259" key="1">
    <source>
        <dbReference type="SMART" id="SM00343"/>
    </source>
</evidence>
<sequence>MEEAREIIEALNENEYILEEILNNNTGQAQSQANEMNVKLPEIKLPEFSGDTKNWQSFFEEFKAAVDEQPIPDKRKMQYLKSALRNEALEIVEPYPLEAGNYKLVLDLLKNRFGDKITIRSSLHSELRKLPRANQFVPEIRKTLRKIEAIINQLKLMGENTEHQQLILEVESKMPKKILTEIFKRKRIDPLWSLEKLLKFLDEYLKLEEDVHMLHKDFGSELNERPYQKKDNREPEKYKNREPEKYNRENYKKFKGTAMYAFQREQKHACKFCSLSHWEDKCEKYKTKEERIKRIKELKICFKCLRNNHRSIDCKANTFCYNCKKNGHISVFCHNLYTKGQQKPNPMKNFEKFGNDFNKRKQMCLAVRENSDNSENENDILIQNFANKKEIKEKIMKRHFYRSRK</sequence>